<feature type="signal peptide" evidence="1">
    <location>
        <begin position="1"/>
        <end position="19"/>
    </location>
</feature>
<sequence>MHICAVLLTCSLRAFGGLAALRMRPLGPYAPAALFPTREWLDQGALFLRAVARNVRLDAVPIRPDVPGDAIRRLEHRGITVYVSGIRDGHHQPLRALGVIARLDEAGRVFATTPEAISAARDGLHRAGVLTTVPVGAGPHTVVPG</sequence>
<gene>
    <name evidence="2" type="ORF">Pmi06nite_69650</name>
</gene>
<evidence type="ECO:0000256" key="1">
    <source>
        <dbReference type="SAM" id="SignalP"/>
    </source>
</evidence>
<dbReference type="Gene3D" id="3.30.750.24">
    <property type="entry name" value="STAS domain"/>
    <property type="match status" value="1"/>
</dbReference>
<organism evidence="2 3">
    <name type="scientific">Planotetraspora mira</name>
    <dbReference type="NCBI Taxonomy" id="58121"/>
    <lineage>
        <taxon>Bacteria</taxon>
        <taxon>Bacillati</taxon>
        <taxon>Actinomycetota</taxon>
        <taxon>Actinomycetes</taxon>
        <taxon>Streptosporangiales</taxon>
        <taxon>Streptosporangiaceae</taxon>
        <taxon>Planotetraspora</taxon>
    </lineage>
</organism>
<dbReference type="RefSeq" id="WP_377343512.1">
    <property type="nucleotide sequence ID" value="NZ_JBHTHH010000009.1"/>
</dbReference>
<protein>
    <submittedName>
        <fullName evidence="2">Uncharacterized protein</fullName>
    </submittedName>
</protein>
<keyword evidence="3" id="KW-1185">Reference proteome</keyword>
<name>A0A8J3TVY0_9ACTN</name>
<proteinExistence type="predicted"/>
<keyword evidence="1" id="KW-0732">Signal</keyword>
<dbReference type="Proteomes" id="UP000650628">
    <property type="component" value="Unassembled WGS sequence"/>
</dbReference>
<evidence type="ECO:0000313" key="3">
    <source>
        <dbReference type="Proteomes" id="UP000650628"/>
    </source>
</evidence>
<accession>A0A8J3TVY0</accession>
<evidence type="ECO:0000313" key="2">
    <source>
        <dbReference type="EMBL" id="GII33523.1"/>
    </source>
</evidence>
<comment type="caution">
    <text evidence="2">The sequence shown here is derived from an EMBL/GenBank/DDBJ whole genome shotgun (WGS) entry which is preliminary data.</text>
</comment>
<dbReference type="AlphaFoldDB" id="A0A8J3TVY0"/>
<dbReference type="EMBL" id="BOOO01000040">
    <property type="protein sequence ID" value="GII33523.1"/>
    <property type="molecule type" value="Genomic_DNA"/>
</dbReference>
<reference evidence="2 3" key="1">
    <citation type="submission" date="2021-01" db="EMBL/GenBank/DDBJ databases">
        <title>Whole genome shotgun sequence of Planotetraspora mira NBRC 15435.</title>
        <authorList>
            <person name="Komaki H."/>
            <person name="Tamura T."/>
        </authorList>
    </citation>
    <scope>NUCLEOTIDE SEQUENCE [LARGE SCALE GENOMIC DNA]</scope>
    <source>
        <strain evidence="2 3">NBRC 15435</strain>
    </source>
</reference>
<dbReference type="InterPro" id="IPR036513">
    <property type="entry name" value="STAS_dom_sf"/>
</dbReference>
<feature type="chain" id="PRO_5038424838" evidence="1">
    <location>
        <begin position="20"/>
        <end position="145"/>
    </location>
</feature>